<reference evidence="8" key="1">
    <citation type="journal article" date="2020" name="Stud. Mycol.">
        <title>101 Dothideomycetes genomes: A test case for predicting lifestyles and emergence of pathogens.</title>
        <authorList>
            <person name="Haridas S."/>
            <person name="Albert R."/>
            <person name="Binder M."/>
            <person name="Bloem J."/>
            <person name="LaButti K."/>
            <person name="Salamov A."/>
            <person name="Andreopoulos B."/>
            <person name="Baker S."/>
            <person name="Barry K."/>
            <person name="Bills G."/>
            <person name="Bluhm B."/>
            <person name="Cannon C."/>
            <person name="Castanera R."/>
            <person name="Culley D."/>
            <person name="Daum C."/>
            <person name="Ezra D."/>
            <person name="Gonzalez J."/>
            <person name="Henrissat B."/>
            <person name="Kuo A."/>
            <person name="Liang C."/>
            <person name="Lipzen A."/>
            <person name="Lutzoni F."/>
            <person name="Magnuson J."/>
            <person name="Mondo S."/>
            <person name="Nolan M."/>
            <person name="Ohm R."/>
            <person name="Pangilinan J."/>
            <person name="Park H.-J."/>
            <person name="Ramirez L."/>
            <person name="Alfaro M."/>
            <person name="Sun H."/>
            <person name="Tritt A."/>
            <person name="Yoshinaga Y."/>
            <person name="Zwiers L.-H."/>
            <person name="Turgeon B."/>
            <person name="Goodwin S."/>
            <person name="Spatafora J."/>
            <person name="Crous P."/>
            <person name="Grigoriev I."/>
        </authorList>
    </citation>
    <scope>NUCLEOTIDE SEQUENCE [LARGE SCALE GENOMIC DNA]</scope>
    <source>
        <strain evidence="8">CBS 304.66</strain>
    </source>
</reference>
<keyword evidence="8" id="KW-1185">Reference proteome</keyword>
<dbReference type="OrthoDB" id="427518at2759"/>
<proteinExistence type="predicted"/>
<evidence type="ECO:0000313" key="8">
    <source>
        <dbReference type="Proteomes" id="UP000800093"/>
    </source>
</evidence>
<dbReference type="Proteomes" id="UP000800093">
    <property type="component" value="Unassembled WGS sequence"/>
</dbReference>
<gene>
    <name evidence="7" type="ORF">CC78DRAFT_551989</name>
</gene>
<dbReference type="InterPro" id="IPR052374">
    <property type="entry name" value="SERAC1"/>
</dbReference>
<evidence type="ECO:0000256" key="4">
    <source>
        <dbReference type="ARBA" id="ARBA00022824"/>
    </source>
</evidence>
<dbReference type="EMBL" id="ML986592">
    <property type="protein sequence ID" value="KAF2267309.1"/>
    <property type="molecule type" value="Genomic_DNA"/>
</dbReference>
<evidence type="ECO:0000256" key="5">
    <source>
        <dbReference type="ARBA" id="ARBA00023128"/>
    </source>
</evidence>
<evidence type="ECO:0000256" key="1">
    <source>
        <dbReference type="ARBA" id="ARBA00004173"/>
    </source>
</evidence>
<name>A0A9P4KDN6_9PLEO</name>
<evidence type="ECO:0000313" key="7">
    <source>
        <dbReference type="EMBL" id="KAF2267309.1"/>
    </source>
</evidence>
<evidence type="ECO:0008006" key="9">
    <source>
        <dbReference type="Google" id="ProtNLM"/>
    </source>
</evidence>
<evidence type="ECO:0000256" key="6">
    <source>
        <dbReference type="ARBA" id="ARBA00023136"/>
    </source>
</evidence>
<dbReference type="GO" id="GO:0005783">
    <property type="term" value="C:endoplasmic reticulum"/>
    <property type="evidence" value="ECO:0007669"/>
    <property type="project" value="UniProtKB-SubCell"/>
</dbReference>
<keyword evidence="6" id="KW-0472">Membrane</keyword>
<evidence type="ECO:0000256" key="3">
    <source>
        <dbReference type="ARBA" id="ARBA00004370"/>
    </source>
</evidence>
<organism evidence="7 8">
    <name type="scientific">Lojkania enalia</name>
    <dbReference type="NCBI Taxonomy" id="147567"/>
    <lineage>
        <taxon>Eukaryota</taxon>
        <taxon>Fungi</taxon>
        <taxon>Dikarya</taxon>
        <taxon>Ascomycota</taxon>
        <taxon>Pezizomycotina</taxon>
        <taxon>Dothideomycetes</taxon>
        <taxon>Pleosporomycetidae</taxon>
        <taxon>Pleosporales</taxon>
        <taxon>Pleosporales incertae sedis</taxon>
        <taxon>Lojkania</taxon>
    </lineage>
</organism>
<dbReference type="PANTHER" id="PTHR48182">
    <property type="entry name" value="PROTEIN SERAC1"/>
    <property type="match status" value="1"/>
</dbReference>
<protein>
    <recommendedName>
        <fullName evidence="9">DUF676 domain-containing protein</fullName>
    </recommendedName>
</protein>
<comment type="caution">
    <text evidence="7">The sequence shown here is derived from an EMBL/GenBank/DDBJ whole genome shotgun (WGS) entry which is preliminary data.</text>
</comment>
<accession>A0A9P4KDN6</accession>
<dbReference type="PANTHER" id="PTHR48182:SF2">
    <property type="entry name" value="PROTEIN SERAC1"/>
    <property type="match status" value="1"/>
</dbReference>
<dbReference type="Gene3D" id="3.40.50.1820">
    <property type="entry name" value="alpha/beta hydrolase"/>
    <property type="match status" value="1"/>
</dbReference>
<dbReference type="SUPFAM" id="SSF53474">
    <property type="entry name" value="alpha/beta-Hydrolases"/>
    <property type="match status" value="1"/>
</dbReference>
<sequence>MSLFRKVAHSPGPLYLLPDLTRVLKTSWIKVVANVSDAVVELKGNREKTWTHRNGTFWPGALLSQDFPRARIMVFGYDADVSLAYDLLDQQGQAGQRPIVFIAHSLGGLVCEEALNLCGKIQNPHRGSHLASWGNTVAKYVNIFRGTNREILRNLQSGFQHMVLCDEVKLKIYCFYEALNMNDIVGTIVERESAILRTYDNCSINADHRDITKFAGKVDTGYGQVQGLLEIWIQEHFVLWPIFNGSISGNYVIPGTQVTGLGVYFLTSSPQGPQSYHSHYRSKFSFNGINIACVGIIYYTYNFAE</sequence>
<comment type="subcellular location">
    <subcellularLocation>
        <location evidence="2">Endoplasmic reticulum</location>
    </subcellularLocation>
    <subcellularLocation>
        <location evidence="3">Membrane</location>
    </subcellularLocation>
    <subcellularLocation>
        <location evidence="1">Mitochondrion</location>
    </subcellularLocation>
</comment>
<evidence type="ECO:0000256" key="2">
    <source>
        <dbReference type="ARBA" id="ARBA00004240"/>
    </source>
</evidence>
<keyword evidence="5" id="KW-0496">Mitochondrion</keyword>
<keyword evidence="4" id="KW-0256">Endoplasmic reticulum</keyword>
<dbReference type="InterPro" id="IPR029058">
    <property type="entry name" value="AB_hydrolase_fold"/>
</dbReference>
<dbReference type="AlphaFoldDB" id="A0A9P4KDN6"/>
<dbReference type="GO" id="GO:0005739">
    <property type="term" value="C:mitochondrion"/>
    <property type="evidence" value="ECO:0007669"/>
    <property type="project" value="UniProtKB-SubCell"/>
</dbReference>
<dbReference type="GO" id="GO:0016020">
    <property type="term" value="C:membrane"/>
    <property type="evidence" value="ECO:0007669"/>
    <property type="project" value="UniProtKB-SubCell"/>
</dbReference>